<reference evidence="4 5" key="1">
    <citation type="submission" date="2021-08" db="EMBL/GenBank/DDBJ databases">
        <title>Whole genome sequence of novel Actinomyces species strain MAS-1.</title>
        <authorList>
            <person name="Saito M."/>
            <person name="Kuwahara N."/>
            <person name="Takizawa T."/>
            <person name="Gotouda H."/>
            <person name="Ochiai T."/>
        </authorList>
    </citation>
    <scope>NUCLEOTIDE SEQUENCE [LARGE SCALE GENOMIC DNA]</scope>
    <source>
        <strain evidence="4 5">MAS-1</strain>
    </source>
</reference>
<gene>
    <name evidence="4" type="ORF">MANAM107_17540</name>
</gene>
<dbReference type="Pfam" id="PF13749">
    <property type="entry name" value="HATPase_c_4"/>
    <property type="match status" value="1"/>
</dbReference>
<feature type="compositionally biased region" description="Polar residues" evidence="1">
    <location>
        <begin position="395"/>
        <end position="408"/>
    </location>
</feature>
<feature type="compositionally biased region" description="Basic and acidic residues" evidence="1">
    <location>
        <begin position="385"/>
        <end position="394"/>
    </location>
</feature>
<dbReference type="InterPro" id="IPR049514">
    <property type="entry name" value="Fic-like_C"/>
</dbReference>
<dbReference type="Gene3D" id="3.30.565.60">
    <property type="match status" value="1"/>
</dbReference>
<accession>A0ABN6KA06</accession>
<evidence type="ECO:0000313" key="5">
    <source>
        <dbReference type="Proteomes" id="UP000824496"/>
    </source>
</evidence>
<dbReference type="Pfam" id="PF04326">
    <property type="entry name" value="SLFN_AlbA_2"/>
    <property type="match status" value="1"/>
</dbReference>
<dbReference type="Proteomes" id="UP000824496">
    <property type="component" value="Chromosome"/>
</dbReference>
<evidence type="ECO:0000313" key="4">
    <source>
        <dbReference type="EMBL" id="BDA64920.1"/>
    </source>
</evidence>
<evidence type="ECO:0000259" key="2">
    <source>
        <dbReference type="Pfam" id="PF04326"/>
    </source>
</evidence>
<evidence type="ECO:0000256" key="1">
    <source>
        <dbReference type="SAM" id="MobiDB-lite"/>
    </source>
</evidence>
<sequence length="515" mass="55924">MTDYLCLGSDGRVTDREGKTLELKRDLSSPGGPLRTIAAFANSAGGRLVLGVEDDGTVVGVADPLAEEERVASLISDHISPQLVPAIDLVTLNGTTVLVVDVPLSTRRPHYLTRQGPEAGVYVRLGSTTRQADPALVAELERNARGIAFEDLPEPRASLEDLDLASLSDLRGRPTSVDDLLALGLAVRHGTGIVPTNAGILAACPDPTRFLPSAWVQCGRLRGPHGTDIFDQAEIHGPMPLAVDQVMSFLLKHAYKTAVFGEVRRRDVYSIPVEPIREVIVNALVHSSYAERGTPIRIGFYDDRIQVDSPGLLLPGMTVETMRRVSRLRNPALARIFREAGIMEQWGTGVQRVFAQVAEAGLPEPVIEEVQDRVRVTIYVPNHDPGRVSEHVSKSSEGVKSLSQGTKSASEDTKSTRPAKTSGRRVSKSSEQVSKSSEQVMAVLTAADTPRSRSELLATIGLADAYGNYRRHLLPLIEKGYLARTIPDKPNSRLQRYRLTDTGRAYLDSLSGDAE</sequence>
<dbReference type="InterPro" id="IPR038461">
    <property type="entry name" value="Schlafen_AlbA_2_dom_sf"/>
</dbReference>
<feature type="domain" description="Schlafen AlbA-2" evidence="2">
    <location>
        <begin position="17"/>
        <end position="132"/>
    </location>
</feature>
<keyword evidence="5" id="KW-1185">Reference proteome</keyword>
<dbReference type="InterPro" id="IPR007421">
    <property type="entry name" value="Schlafen_AlbA_2_dom"/>
</dbReference>
<feature type="region of interest" description="Disordered" evidence="1">
    <location>
        <begin position="385"/>
        <end position="438"/>
    </location>
</feature>
<dbReference type="SUPFAM" id="SSF46785">
    <property type="entry name" value="Winged helix' DNA-binding domain"/>
    <property type="match status" value="1"/>
</dbReference>
<dbReference type="Gene3D" id="3.30.950.30">
    <property type="entry name" value="Schlafen, AAA domain"/>
    <property type="match status" value="1"/>
</dbReference>
<name>A0ABN6KA06_9ACTO</name>
<feature type="compositionally biased region" description="Low complexity" evidence="1">
    <location>
        <begin position="429"/>
        <end position="438"/>
    </location>
</feature>
<dbReference type="PANTHER" id="PTHR30595">
    <property type="entry name" value="GLPR-RELATED TRANSCRIPTIONAL REPRESSOR"/>
    <property type="match status" value="1"/>
</dbReference>
<protein>
    <submittedName>
        <fullName evidence="4">ATPase AAA</fullName>
    </submittedName>
</protein>
<proteinExistence type="predicted"/>
<evidence type="ECO:0000259" key="3">
    <source>
        <dbReference type="Pfam" id="PF21247"/>
    </source>
</evidence>
<feature type="domain" description="Filamentation induced by cAMP protein Fic-like C-terminal" evidence="3">
    <location>
        <begin position="438"/>
        <end position="500"/>
    </location>
</feature>
<dbReference type="RefSeq" id="WP_223907446.1">
    <property type="nucleotide sequence ID" value="NZ_AP025017.1"/>
</dbReference>
<dbReference type="Pfam" id="PF21247">
    <property type="entry name" value="Fic-like_C"/>
    <property type="match status" value="1"/>
</dbReference>
<dbReference type="InterPro" id="IPR036390">
    <property type="entry name" value="WH_DNA-bd_sf"/>
</dbReference>
<dbReference type="PANTHER" id="PTHR30595:SF6">
    <property type="entry name" value="SCHLAFEN ALBA-2 DOMAIN-CONTAINING PROTEIN"/>
    <property type="match status" value="1"/>
</dbReference>
<dbReference type="InterPro" id="IPR038475">
    <property type="entry name" value="RecG_C_sf"/>
</dbReference>
<organism evidence="4 5">
    <name type="scientific">Actinomyces capricornis</name>
    <dbReference type="NCBI Taxonomy" id="2755559"/>
    <lineage>
        <taxon>Bacteria</taxon>
        <taxon>Bacillati</taxon>
        <taxon>Actinomycetota</taxon>
        <taxon>Actinomycetes</taxon>
        <taxon>Actinomycetales</taxon>
        <taxon>Actinomycetaceae</taxon>
        <taxon>Actinomyces</taxon>
    </lineage>
</organism>
<dbReference type="EMBL" id="AP025017">
    <property type="protein sequence ID" value="BDA64920.1"/>
    <property type="molecule type" value="Genomic_DNA"/>
</dbReference>